<gene>
    <name evidence="2" type="ORF">HLB44_22045</name>
</gene>
<feature type="transmembrane region" description="Helical" evidence="1">
    <location>
        <begin position="112"/>
        <end position="137"/>
    </location>
</feature>
<proteinExistence type="predicted"/>
<comment type="caution">
    <text evidence="2">The sequence shown here is derived from an EMBL/GenBank/DDBJ whole genome shotgun (WGS) entry which is preliminary data.</text>
</comment>
<evidence type="ECO:0000313" key="3">
    <source>
        <dbReference type="Proteomes" id="UP000737171"/>
    </source>
</evidence>
<feature type="transmembrane region" description="Helical" evidence="1">
    <location>
        <begin position="73"/>
        <end position="106"/>
    </location>
</feature>
<evidence type="ECO:0000313" key="2">
    <source>
        <dbReference type="EMBL" id="NRF69691.1"/>
    </source>
</evidence>
<organism evidence="2 3">
    <name type="scientific">Pseudaquabacterium terrae</name>
    <dbReference type="NCBI Taxonomy" id="2732868"/>
    <lineage>
        <taxon>Bacteria</taxon>
        <taxon>Pseudomonadati</taxon>
        <taxon>Pseudomonadota</taxon>
        <taxon>Betaproteobacteria</taxon>
        <taxon>Burkholderiales</taxon>
        <taxon>Sphaerotilaceae</taxon>
        <taxon>Pseudaquabacterium</taxon>
    </lineage>
</organism>
<dbReference type="EMBL" id="JABRWJ010000006">
    <property type="protein sequence ID" value="NRF69691.1"/>
    <property type="molecule type" value="Genomic_DNA"/>
</dbReference>
<keyword evidence="1" id="KW-0472">Membrane</keyword>
<sequence length="152" mass="15702">MTKMTVYRVGRRSGGSSLVLVLLVLLLAGIGLYVGLDQGLAAWGDTPVRIIIDGEEIVDGLELGTLSAGGKLVLVLVLLSVGVMLALLLPMVMLLVLVVVAFALLVGLGLPLMALAAVLLLVASPLLLLMFAIARLLQRSPRGPKASATIVG</sequence>
<accession>A0ABX2EM51</accession>
<evidence type="ECO:0000256" key="1">
    <source>
        <dbReference type="SAM" id="Phobius"/>
    </source>
</evidence>
<keyword evidence="3" id="KW-1185">Reference proteome</keyword>
<protein>
    <submittedName>
        <fullName evidence="2">Uncharacterized protein</fullName>
    </submittedName>
</protein>
<dbReference type="Proteomes" id="UP000737171">
    <property type="component" value="Unassembled WGS sequence"/>
</dbReference>
<dbReference type="RefSeq" id="WP_173127025.1">
    <property type="nucleotide sequence ID" value="NZ_JABRWJ010000006.1"/>
</dbReference>
<keyword evidence="1" id="KW-1133">Transmembrane helix</keyword>
<feature type="transmembrane region" description="Helical" evidence="1">
    <location>
        <begin position="15"/>
        <end position="36"/>
    </location>
</feature>
<keyword evidence="1" id="KW-0812">Transmembrane</keyword>
<reference evidence="2 3" key="1">
    <citation type="submission" date="2020-05" db="EMBL/GenBank/DDBJ databases">
        <title>Aquincola sp. isolate from soil.</title>
        <authorList>
            <person name="Han J."/>
            <person name="Kim D.-U."/>
        </authorList>
    </citation>
    <scope>NUCLEOTIDE SEQUENCE [LARGE SCALE GENOMIC DNA]</scope>
    <source>
        <strain evidence="2 3">S2</strain>
    </source>
</reference>
<name>A0ABX2EM51_9BURK</name>